<evidence type="ECO:0000313" key="10">
    <source>
        <dbReference type="Proteomes" id="UP001366166"/>
    </source>
</evidence>
<protein>
    <submittedName>
        <fullName evidence="9">Hydrogenase expression/formation protein</fullName>
    </submittedName>
</protein>
<reference evidence="10" key="1">
    <citation type="journal article" date="2023" name="Arch. Microbiol.">
        <title>Desulfoferula mesophilus gen. nov. sp. nov., a mesophilic sulfate-reducing bacterium isolated from a brackish lake sediment.</title>
        <authorList>
            <person name="Watanabe T."/>
            <person name="Yabe T."/>
            <person name="Tsuji J.M."/>
            <person name="Fukui M."/>
        </authorList>
    </citation>
    <scope>NUCLEOTIDE SEQUENCE [LARGE SCALE GENOMIC DNA]</scope>
    <source>
        <strain evidence="10">12FAK</strain>
    </source>
</reference>
<feature type="binding site" evidence="7">
    <location>
        <position position="22"/>
    </location>
    <ligand>
        <name>Ni(2+)</name>
        <dbReference type="ChEBI" id="CHEBI:49786"/>
    </ligand>
</feature>
<dbReference type="SUPFAM" id="SSF53163">
    <property type="entry name" value="HybD-like"/>
    <property type="match status" value="1"/>
</dbReference>
<feature type="binding site" evidence="7">
    <location>
        <position position="98"/>
    </location>
    <ligand>
        <name>Ni(2+)</name>
        <dbReference type="ChEBI" id="CHEBI:49786"/>
    </ligand>
</feature>
<dbReference type="KEGG" id="dmp:FAK_26520"/>
<keyword evidence="2 7" id="KW-0533">Nickel</keyword>
<keyword evidence="4 7" id="KW-0479">Metal-binding</keyword>
<organism evidence="9 10">
    <name type="scientific">Desulfoferula mesophila</name>
    <dbReference type="NCBI Taxonomy" id="3058419"/>
    <lineage>
        <taxon>Bacteria</taxon>
        <taxon>Pseudomonadati</taxon>
        <taxon>Thermodesulfobacteriota</taxon>
        <taxon>Desulfarculia</taxon>
        <taxon>Desulfarculales</taxon>
        <taxon>Desulfarculaceae</taxon>
        <taxon>Desulfoferula</taxon>
    </lineage>
</organism>
<dbReference type="Gene3D" id="3.40.50.1450">
    <property type="entry name" value="HybD-like"/>
    <property type="match status" value="1"/>
</dbReference>
<evidence type="ECO:0000256" key="3">
    <source>
        <dbReference type="ARBA" id="ARBA00022670"/>
    </source>
</evidence>
<evidence type="ECO:0000313" key="9">
    <source>
        <dbReference type="EMBL" id="BEQ15586.1"/>
    </source>
</evidence>
<accession>A0AAU9EEL8</accession>
<comment type="similarity">
    <text evidence="1">Belongs to the peptidase A31 family.</text>
</comment>
<keyword evidence="5" id="KW-0064">Aspartyl protease</keyword>
<gene>
    <name evidence="9" type="primary">hupD</name>
    <name evidence="9" type="ORF">FAK_26520</name>
</gene>
<evidence type="ECO:0000256" key="8">
    <source>
        <dbReference type="SAM" id="MobiDB-lite"/>
    </source>
</evidence>
<keyword evidence="3" id="KW-0645">Protease</keyword>
<name>A0AAU9EEL8_9BACT</name>
<dbReference type="PANTHER" id="PTHR30302">
    <property type="entry name" value="HYDROGENASE 1 MATURATION PROTEASE"/>
    <property type="match status" value="1"/>
</dbReference>
<evidence type="ECO:0000256" key="5">
    <source>
        <dbReference type="ARBA" id="ARBA00022750"/>
    </source>
</evidence>
<evidence type="ECO:0000256" key="2">
    <source>
        <dbReference type="ARBA" id="ARBA00022596"/>
    </source>
</evidence>
<dbReference type="Proteomes" id="UP001366166">
    <property type="component" value="Chromosome"/>
</dbReference>
<dbReference type="GO" id="GO:0008047">
    <property type="term" value="F:enzyme activator activity"/>
    <property type="evidence" value="ECO:0007669"/>
    <property type="project" value="InterPro"/>
</dbReference>
<evidence type="ECO:0000256" key="6">
    <source>
        <dbReference type="ARBA" id="ARBA00022801"/>
    </source>
</evidence>
<dbReference type="NCBIfam" id="TIGR00072">
    <property type="entry name" value="hydrog_prot"/>
    <property type="match status" value="1"/>
</dbReference>
<dbReference type="EMBL" id="AP028679">
    <property type="protein sequence ID" value="BEQ15586.1"/>
    <property type="molecule type" value="Genomic_DNA"/>
</dbReference>
<dbReference type="InterPro" id="IPR004419">
    <property type="entry name" value="Pept_A31_hyd_express"/>
</dbReference>
<dbReference type="AlphaFoldDB" id="A0AAU9EEL8"/>
<dbReference type="GO" id="GO:0004190">
    <property type="term" value="F:aspartic-type endopeptidase activity"/>
    <property type="evidence" value="ECO:0007669"/>
    <property type="project" value="UniProtKB-KW"/>
</dbReference>
<dbReference type="PANTHER" id="PTHR30302:SF1">
    <property type="entry name" value="HYDROGENASE 2 MATURATION PROTEASE"/>
    <property type="match status" value="1"/>
</dbReference>
<keyword evidence="6" id="KW-0378">Hydrolase</keyword>
<proteinExistence type="inferred from homology"/>
<feature type="region of interest" description="Disordered" evidence="8">
    <location>
        <begin position="162"/>
        <end position="181"/>
    </location>
</feature>
<dbReference type="InterPro" id="IPR023430">
    <property type="entry name" value="Pept_HybD-like_dom_sf"/>
</dbReference>
<dbReference type="GO" id="GO:0046872">
    <property type="term" value="F:metal ion binding"/>
    <property type="evidence" value="ECO:0007669"/>
    <property type="project" value="UniProtKB-KW"/>
</dbReference>
<evidence type="ECO:0000256" key="1">
    <source>
        <dbReference type="ARBA" id="ARBA00006814"/>
    </source>
</evidence>
<dbReference type="Pfam" id="PF01750">
    <property type="entry name" value="HycI"/>
    <property type="match status" value="1"/>
</dbReference>
<dbReference type="GO" id="GO:0016485">
    <property type="term" value="P:protein processing"/>
    <property type="evidence" value="ECO:0007669"/>
    <property type="project" value="InterPro"/>
</dbReference>
<evidence type="ECO:0000256" key="7">
    <source>
        <dbReference type="PIRSR" id="PIRSR604419-1"/>
    </source>
</evidence>
<dbReference type="PRINTS" id="PR00446">
    <property type="entry name" value="HYDRGNUPTAKE"/>
</dbReference>
<feature type="binding site" evidence="7">
    <location>
        <position position="68"/>
    </location>
    <ligand>
        <name>Ni(2+)</name>
        <dbReference type="ChEBI" id="CHEBI:49786"/>
    </ligand>
</feature>
<keyword evidence="10" id="KW-1185">Reference proteome</keyword>
<dbReference type="NCBIfam" id="TIGR00140">
    <property type="entry name" value="hupD"/>
    <property type="match status" value="1"/>
</dbReference>
<dbReference type="CDD" id="cd06062">
    <property type="entry name" value="H2MP_MemB-H2up"/>
    <property type="match status" value="1"/>
</dbReference>
<dbReference type="InterPro" id="IPR000671">
    <property type="entry name" value="Peptidase_A31"/>
</dbReference>
<sequence length="181" mass="19870">MNEPEAQEILVLGVGNVLLTDEGVGVRVVHELMARYDFPPNVKVVDGGVLGLALSGTMMEAQRVIVVDAVRGGEEPGTVYRFPWEARPEHIQYKDSLHQIDLMETMALLPLMGTPPEVVVIGVEFDDIDHYGLELTPRVEKAVEPLVEQVLLELERLGSPARPAAQPREVTNVFGHTSQGN</sequence>
<dbReference type="RefSeq" id="WP_338600184.1">
    <property type="nucleotide sequence ID" value="NZ_AP028679.1"/>
</dbReference>
<evidence type="ECO:0000256" key="4">
    <source>
        <dbReference type="ARBA" id="ARBA00022723"/>
    </source>
</evidence>